<dbReference type="Gene3D" id="3.50.50.60">
    <property type="entry name" value="FAD/NAD(P)-binding domain"/>
    <property type="match status" value="1"/>
</dbReference>
<sequence length="433" mass="49569">MRIGIAGAGPLGLTIGYELSKAGHEVTILEAEEDYGGLVRTARIGGQDLEYFYHHIFTNDQEMVKMVEELGLSSALLWREPRDGIYINRKLYPFTSPLDLLRFRELSLFSRIAMGSLVLRARFVRDWQKLEAISAKEWITRKAGRDVYAKVWGPLLQSKFDRDAEEIAATWIWNKFKLRGSTRSKNLSKELLGYMQGSFITVYRKMVAAITGAGGRVLTGAAVNQIRQRPDLTLDLRFNGGELNFDRVVLTMAPPALKAIDLPFPDTYRARLDQIRYKANICLILELKHSLSPYYWLTVAEPEAPFVAVIEHTNLIPAEHYGSHIVYLSRYLDEEDELYRLPEDVVADRFLNYLQQIFPAWNRADVKKIHFFRAPYAQPVVGLGYSRMKPGYETPLKHLYLANMAQIYPEDRGQNYAIRLGKEVARLVGEKEG</sequence>
<dbReference type="PANTHER" id="PTHR42923">
    <property type="entry name" value="PROTOPORPHYRINOGEN OXIDASE"/>
    <property type="match status" value="1"/>
</dbReference>
<dbReference type="PANTHER" id="PTHR42923:SF46">
    <property type="entry name" value="AMINE OXIDASE"/>
    <property type="match status" value="1"/>
</dbReference>
<dbReference type="InterPro" id="IPR002937">
    <property type="entry name" value="Amino_oxidase"/>
</dbReference>
<dbReference type="EMBL" id="JAAKDE010000014">
    <property type="protein sequence ID" value="MBA2133382.1"/>
    <property type="molecule type" value="Genomic_DNA"/>
</dbReference>
<gene>
    <name evidence="2" type="ORF">G5B42_07470</name>
</gene>
<feature type="domain" description="Amine oxidase" evidence="1">
    <location>
        <begin position="12"/>
        <end position="427"/>
    </location>
</feature>
<dbReference type="InterPro" id="IPR050464">
    <property type="entry name" value="Zeta_carotene_desat/Oxidored"/>
</dbReference>
<dbReference type="AlphaFoldDB" id="A0A8J6LSR3"/>
<organism evidence="2 3">
    <name type="scientific">Capillibacterium thermochitinicola</name>
    <dbReference type="NCBI Taxonomy" id="2699427"/>
    <lineage>
        <taxon>Bacteria</taxon>
        <taxon>Bacillati</taxon>
        <taxon>Bacillota</taxon>
        <taxon>Capillibacterium</taxon>
    </lineage>
</organism>
<dbReference type="GO" id="GO:0016491">
    <property type="term" value="F:oxidoreductase activity"/>
    <property type="evidence" value="ECO:0007669"/>
    <property type="project" value="InterPro"/>
</dbReference>
<evidence type="ECO:0000259" key="1">
    <source>
        <dbReference type="Pfam" id="PF01593"/>
    </source>
</evidence>
<dbReference type="Pfam" id="PF01593">
    <property type="entry name" value="Amino_oxidase"/>
    <property type="match status" value="1"/>
</dbReference>
<dbReference type="Proteomes" id="UP000657177">
    <property type="component" value="Unassembled WGS sequence"/>
</dbReference>
<comment type="caution">
    <text evidence="2">The sequence shown here is derived from an EMBL/GenBank/DDBJ whole genome shotgun (WGS) entry which is preliminary data.</text>
</comment>
<proteinExistence type="predicted"/>
<name>A0A8J6LSR3_9FIRM</name>
<dbReference type="SUPFAM" id="SSF51905">
    <property type="entry name" value="FAD/NAD(P)-binding domain"/>
    <property type="match status" value="1"/>
</dbReference>
<dbReference type="InterPro" id="IPR036188">
    <property type="entry name" value="FAD/NAD-bd_sf"/>
</dbReference>
<evidence type="ECO:0000313" key="3">
    <source>
        <dbReference type="Proteomes" id="UP000657177"/>
    </source>
</evidence>
<protein>
    <submittedName>
        <fullName evidence="2">NAD(P)/FAD-dependent oxidoreductase</fullName>
    </submittedName>
</protein>
<dbReference type="PRINTS" id="PR00419">
    <property type="entry name" value="ADXRDTASE"/>
</dbReference>
<reference evidence="2" key="1">
    <citation type="submission" date="2020-06" db="EMBL/GenBank/DDBJ databases">
        <title>Novel chitinolytic bacterium.</title>
        <authorList>
            <person name="Ungkulpasvich U."/>
            <person name="Kosugi A."/>
            <person name="Uke A."/>
        </authorList>
    </citation>
    <scope>NUCLEOTIDE SEQUENCE</scope>
    <source>
        <strain evidence="2">UUS1-1</strain>
    </source>
</reference>
<accession>A0A8J6LSR3</accession>
<dbReference type="NCBIfam" id="NF005560">
    <property type="entry name" value="PRK07233.1"/>
    <property type="match status" value="1"/>
</dbReference>
<dbReference type="RefSeq" id="WP_181339850.1">
    <property type="nucleotide sequence ID" value="NZ_JAAKDE010000014.1"/>
</dbReference>
<keyword evidence="3" id="KW-1185">Reference proteome</keyword>
<evidence type="ECO:0000313" key="2">
    <source>
        <dbReference type="EMBL" id="MBA2133382.1"/>
    </source>
</evidence>